<evidence type="ECO:0000313" key="2">
    <source>
        <dbReference type="EMBL" id="KPA93043.1"/>
    </source>
</evidence>
<dbReference type="AlphaFoldDB" id="A0A0M9GKB1"/>
<dbReference type="PATRIC" id="fig|50340.43.peg.2791"/>
<dbReference type="OrthoDB" id="7019326at2"/>
<reference evidence="2 3" key="1">
    <citation type="journal article" date="2015" name="PLoS ONE">
        <title>Rice-Infecting Pseudomonas Genomes Are Highly Accessorized and Harbor Multiple Putative Virulence Mechanisms to Cause Sheath Brown Rot.</title>
        <authorList>
            <person name="Quibod I.L."/>
            <person name="Grande G."/>
            <person name="Oreiro E.G."/>
            <person name="Borja F.N."/>
            <person name="Dossa G.S."/>
            <person name="Mauleon R."/>
            <person name="Cruz C.V."/>
            <person name="Oliva R."/>
        </authorList>
    </citation>
    <scope>NUCLEOTIDE SEQUENCE [LARGE SCALE GENOMIC DNA]</scope>
    <source>
        <strain evidence="2 3">IRRI 6609</strain>
    </source>
</reference>
<proteinExistence type="predicted"/>
<dbReference type="EMBL" id="JSYZ01000002">
    <property type="protein sequence ID" value="KPA93043.1"/>
    <property type="molecule type" value="Genomic_DNA"/>
</dbReference>
<feature type="signal peptide" evidence="1">
    <location>
        <begin position="1"/>
        <end position="22"/>
    </location>
</feature>
<dbReference type="RefSeq" id="WP_160320648.1">
    <property type="nucleotide sequence ID" value="NZ_JAQMZR010000036.1"/>
</dbReference>
<keyword evidence="3" id="KW-1185">Reference proteome</keyword>
<dbReference type="STRING" id="50340.PF66_00786"/>
<evidence type="ECO:0000256" key="1">
    <source>
        <dbReference type="SAM" id="SignalP"/>
    </source>
</evidence>
<gene>
    <name evidence="2" type="ORF">PF66_00786</name>
</gene>
<evidence type="ECO:0008006" key="4">
    <source>
        <dbReference type="Google" id="ProtNLM"/>
    </source>
</evidence>
<protein>
    <recommendedName>
        <fullName evidence="4">Type 1 fimbrial protein</fullName>
    </recommendedName>
</protein>
<organism evidence="2 3">
    <name type="scientific">Pseudomonas asplenii</name>
    <dbReference type="NCBI Taxonomy" id="53407"/>
    <lineage>
        <taxon>Bacteria</taxon>
        <taxon>Pseudomonadati</taxon>
        <taxon>Pseudomonadota</taxon>
        <taxon>Gammaproteobacteria</taxon>
        <taxon>Pseudomonadales</taxon>
        <taxon>Pseudomonadaceae</taxon>
        <taxon>Pseudomonas</taxon>
    </lineage>
</organism>
<dbReference type="Proteomes" id="UP000037931">
    <property type="component" value="Unassembled WGS sequence"/>
</dbReference>
<comment type="caution">
    <text evidence="2">The sequence shown here is derived from an EMBL/GenBank/DDBJ whole genome shotgun (WGS) entry which is preliminary data.</text>
</comment>
<accession>A0A0M9GKB1</accession>
<keyword evidence="1" id="KW-0732">Signal</keyword>
<sequence length="107" mass="11147" precursor="true">MKYTLSVFGVLLLMGVCSSVAAANAGQIRFSGQIVEAACEVTSASVHNHGVSERLKVAPGVTLWVDTADNACGNGILPFSTRFQPLPGKAPSVKKLSPQGVVTITYL</sequence>
<feature type="chain" id="PRO_5005836363" description="Type 1 fimbrial protein" evidence="1">
    <location>
        <begin position="23"/>
        <end position="107"/>
    </location>
</feature>
<evidence type="ECO:0000313" key="3">
    <source>
        <dbReference type="Proteomes" id="UP000037931"/>
    </source>
</evidence>
<name>A0A0M9GKB1_9PSED</name>